<evidence type="ECO:0000313" key="3">
    <source>
        <dbReference type="Proteomes" id="UP000053149"/>
    </source>
</evidence>
<dbReference type="GO" id="GO:0007508">
    <property type="term" value="P:larval heart development"/>
    <property type="evidence" value="ECO:0007669"/>
    <property type="project" value="TreeGrafter"/>
</dbReference>
<dbReference type="PANTHER" id="PTHR33395">
    <property type="entry name" value="TRANSCRIPTASE, PUTATIVE-RELATED-RELATED"/>
    <property type="match status" value="1"/>
</dbReference>
<dbReference type="EMBL" id="KL247423">
    <property type="protein sequence ID" value="KFV15732.1"/>
    <property type="molecule type" value="Genomic_DNA"/>
</dbReference>
<dbReference type="AlphaFoldDB" id="A0A093CTY2"/>
<name>A0A093CTY2_9AVES</name>
<feature type="non-terminal residue" evidence="2">
    <location>
        <position position="1"/>
    </location>
</feature>
<accession>A0A093CTY2</accession>
<keyword evidence="3" id="KW-1185">Reference proteome</keyword>
<sequence length="113" mass="12910">KVPPIVREDQIRDHLRNLNTHKSMGPDETHPRVLRELADVIAKPVSMISEKSWHSGEVPGNWKKGNIAPIFRKGRKEDPGNKQPAGLTSVSWKIMEQVFLEAMLRHMGEREVI</sequence>
<dbReference type="GO" id="GO:0031012">
    <property type="term" value="C:extracellular matrix"/>
    <property type="evidence" value="ECO:0007669"/>
    <property type="project" value="TreeGrafter"/>
</dbReference>
<feature type="non-terminal residue" evidence="2">
    <location>
        <position position="113"/>
    </location>
</feature>
<evidence type="ECO:0000256" key="1">
    <source>
        <dbReference type="SAM" id="MobiDB-lite"/>
    </source>
</evidence>
<gene>
    <name evidence="2" type="ORF">N339_02314</name>
</gene>
<feature type="region of interest" description="Disordered" evidence="1">
    <location>
        <begin position="1"/>
        <end position="30"/>
    </location>
</feature>
<dbReference type="Proteomes" id="UP000053149">
    <property type="component" value="Unassembled WGS sequence"/>
</dbReference>
<organism evidence="2 3">
    <name type="scientific">Pterocles gutturalis</name>
    <name type="common">yellow-throated sandgrouse</name>
    <dbReference type="NCBI Taxonomy" id="240206"/>
    <lineage>
        <taxon>Eukaryota</taxon>
        <taxon>Metazoa</taxon>
        <taxon>Chordata</taxon>
        <taxon>Craniata</taxon>
        <taxon>Vertebrata</taxon>
        <taxon>Euteleostomi</taxon>
        <taxon>Archelosauria</taxon>
        <taxon>Archosauria</taxon>
        <taxon>Dinosauria</taxon>
        <taxon>Saurischia</taxon>
        <taxon>Theropoda</taxon>
        <taxon>Coelurosauria</taxon>
        <taxon>Aves</taxon>
        <taxon>Neognathae</taxon>
        <taxon>Neoaves</taxon>
        <taxon>Columbimorphae</taxon>
        <taxon>Pterocliformes</taxon>
        <taxon>Pteroclidae</taxon>
        <taxon>Pterocles</taxon>
    </lineage>
</organism>
<protein>
    <recommendedName>
        <fullName evidence="4">RNA-directed DNA polymerase from mobile element jockey</fullName>
    </recommendedName>
</protein>
<dbReference type="GO" id="GO:0061343">
    <property type="term" value="P:cell adhesion involved in heart morphogenesis"/>
    <property type="evidence" value="ECO:0007669"/>
    <property type="project" value="TreeGrafter"/>
</dbReference>
<feature type="compositionally biased region" description="Basic and acidic residues" evidence="1">
    <location>
        <begin position="1"/>
        <end position="16"/>
    </location>
</feature>
<evidence type="ECO:0000313" key="2">
    <source>
        <dbReference type="EMBL" id="KFV15732.1"/>
    </source>
</evidence>
<dbReference type="PANTHER" id="PTHR33395:SF22">
    <property type="entry name" value="REVERSE TRANSCRIPTASE DOMAIN-CONTAINING PROTEIN"/>
    <property type="match status" value="1"/>
</dbReference>
<reference evidence="2 3" key="1">
    <citation type="submission" date="2014-04" db="EMBL/GenBank/DDBJ databases">
        <title>Genome evolution of avian class.</title>
        <authorList>
            <person name="Zhang G."/>
            <person name="Li C."/>
        </authorList>
    </citation>
    <scope>NUCLEOTIDE SEQUENCE [LARGE SCALE GENOMIC DNA]</scope>
    <source>
        <strain evidence="2">BGI_N339</strain>
    </source>
</reference>
<proteinExistence type="predicted"/>
<evidence type="ECO:0008006" key="4">
    <source>
        <dbReference type="Google" id="ProtNLM"/>
    </source>
</evidence>